<proteinExistence type="predicted"/>
<dbReference type="InterPro" id="IPR042239">
    <property type="entry name" value="Nop_C"/>
</dbReference>
<keyword evidence="3 6" id="KW-0687">Ribonucleoprotein</keyword>
<keyword evidence="7" id="KW-1185">Reference proteome</keyword>
<dbReference type="InterPro" id="IPR019175">
    <property type="entry name" value="Prp31_C"/>
</dbReference>
<name>A0A9E7KL20_9LILI</name>
<dbReference type="Gene3D" id="1.10.287.4070">
    <property type="match status" value="1"/>
</dbReference>
<dbReference type="InterPro" id="IPR027105">
    <property type="entry name" value="Prp31"/>
</dbReference>
<feature type="domain" description="Nop" evidence="4">
    <location>
        <begin position="328"/>
        <end position="428"/>
    </location>
</feature>
<feature type="domain" description="Prp31 C-terminal" evidence="5">
    <location>
        <begin position="429"/>
        <end position="537"/>
    </location>
</feature>
<organism evidence="6 7">
    <name type="scientific">Musa troglodytarum</name>
    <name type="common">fe'i banana</name>
    <dbReference type="NCBI Taxonomy" id="320322"/>
    <lineage>
        <taxon>Eukaryota</taxon>
        <taxon>Viridiplantae</taxon>
        <taxon>Streptophyta</taxon>
        <taxon>Embryophyta</taxon>
        <taxon>Tracheophyta</taxon>
        <taxon>Spermatophyta</taxon>
        <taxon>Magnoliopsida</taxon>
        <taxon>Liliopsida</taxon>
        <taxon>Zingiberales</taxon>
        <taxon>Musaceae</taxon>
        <taxon>Musa</taxon>
    </lineage>
</organism>
<evidence type="ECO:0000313" key="6">
    <source>
        <dbReference type="EMBL" id="URE22807.1"/>
    </source>
</evidence>
<dbReference type="EMBL" id="CP097510">
    <property type="protein sequence ID" value="URE22807.1"/>
    <property type="molecule type" value="Genomic_DNA"/>
</dbReference>
<reference evidence="6" key="1">
    <citation type="submission" date="2022-05" db="EMBL/GenBank/DDBJ databases">
        <title>The Musa troglodytarum L. genome provides insights into the mechanism of non-climacteric behaviour and enrichment of carotenoids.</title>
        <authorList>
            <person name="Wang J."/>
        </authorList>
    </citation>
    <scope>NUCLEOTIDE SEQUENCE</scope>
    <source>
        <tissue evidence="6">Leaf</tissue>
    </source>
</reference>
<dbReference type="OrthoDB" id="4771285at2759"/>
<dbReference type="Proteomes" id="UP001055439">
    <property type="component" value="Chromosome 8"/>
</dbReference>
<evidence type="ECO:0000259" key="4">
    <source>
        <dbReference type="Pfam" id="PF01798"/>
    </source>
</evidence>
<gene>
    <name evidence="6" type="ORF">MUK42_07180</name>
</gene>
<evidence type="ECO:0000256" key="2">
    <source>
        <dbReference type="ARBA" id="ARBA00023242"/>
    </source>
</evidence>
<dbReference type="SUPFAM" id="SSF89124">
    <property type="entry name" value="Nop domain"/>
    <property type="match status" value="1"/>
</dbReference>
<comment type="subcellular location">
    <subcellularLocation>
        <location evidence="1">Nucleus</location>
    </subcellularLocation>
</comment>
<dbReference type="GO" id="GO:0046540">
    <property type="term" value="C:U4/U6 x U5 tri-snRNP complex"/>
    <property type="evidence" value="ECO:0007669"/>
    <property type="project" value="InterPro"/>
</dbReference>
<accession>A0A9E7KL20</accession>
<evidence type="ECO:0000256" key="3">
    <source>
        <dbReference type="ARBA" id="ARBA00023274"/>
    </source>
</evidence>
<dbReference type="GO" id="GO:0000244">
    <property type="term" value="P:spliceosomal tri-snRNP complex assembly"/>
    <property type="evidence" value="ECO:0007669"/>
    <property type="project" value="InterPro"/>
</dbReference>
<evidence type="ECO:0000313" key="7">
    <source>
        <dbReference type="Proteomes" id="UP001055439"/>
    </source>
</evidence>
<evidence type="ECO:0000256" key="1">
    <source>
        <dbReference type="ARBA" id="ARBA00004123"/>
    </source>
</evidence>
<dbReference type="InterPro" id="IPR036070">
    <property type="entry name" value="Nop_dom_sf"/>
</dbReference>
<dbReference type="AlphaFoldDB" id="A0A9E7KL20"/>
<keyword evidence="2" id="KW-0539">Nucleus</keyword>
<dbReference type="InterPro" id="IPR002687">
    <property type="entry name" value="Nop_dom"/>
</dbReference>
<dbReference type="Gene3D" id="1.10.246.90">
    <property type="entry name" value="Nop domain"/>
    <property type="match status" value="1"/>
</dbReference>
<dbReference type="Pfam" id="PF09785">
    <property type="entry name" value="Prp31_C"/>
    <property type="match status" value="1"/>
</dbReference>
<dbReference type="GO" id="GO:0071011">
    <property type="term" value="C:precatalytic spliceosome"/>
    <property type="evidence" value="ECO:0007669"/>
    <property type="project" value="TreeGrafter"/>
</dbReference>
<dbReference type="GO" id="GO:0005687">
    <property type="term" value="C:U4 snRNP"/>
    <property type="evidence" value="ECO:0007669"/>
    <property type="project" value="TreeGrafter"/>
</dbReference>
<sequence length="565" mass="62050">MSSPRTYQTWGPSSHLCHVTFAGSLREPSWGSTIERLEFTEDSGPRNLDRDHGKLRYVSFRLHRSRSGSAAAGFFFLEYMDVAFNLLSRWLLGGKGHETPNPSLSSSSDSAAGFRELDSLKFVSRPRIRSSPRRIRRKWHSREERRMDKEYDVVLVPSDGGCMSGSESDDSDWSIGWLEPHAPEFGTANDTERSFAVLVPCYGRGRREVADSSQNHVIGAVDLTDYDYSGKSDLKSICLIEIVIQVDILLLCLIACYVLIRFISVSLADSFLADLDELSDNEVQLDAENIDAAAVEEDDEGDMPDIETLNYDDLDSVSKLQKTQRYNDIMQVVKKIGNEMDLTLVDLEGLLPSAIIMVVSVTASTTSGQPLSEENLQRTIDACDRALALDLAKKKVLDFVESRMGYIAPNVSAIVGSAVAAKLMGTAGDSEPKKKRGGHQLRKMKERYAITEMRKLANRMQFGVPEESSLGDGLGEGYGMLSQAGSGKLRVSIGQSKLAAKAAKRYKEKHSGSSGATSGLTSSLAFTPVQGIELTNPQAHGNQLGSGTQSTYFSEMGTFSKIKRM</sequence>
<dbReference type="PANTHER" id="PTHR13904:SF0">
    <property type="entry name" value="U4_U6 SMALL NUCLEAR RIBONUCLEOPROTEIN PRP31"/>
    <property type="match status" value="1"/>
</dbReference>
<protein>
    <submittedName>
        <fullName evidence="6">U4 U6 small nuclear ribonucleoprotein</fullName>
    </submittedName>
</protein>
<dbReference type="Pfam" id="PF01798">
    <property type="entry name" value="Nop"/>
    <property type="match status" value="1"/>
</dbReference>
<evidence type="ECO:0000259" key="5">
    <source>
        <dbReference type="Pfam" id="PF09785"/>
    </source>
</evidence>
<dbReference type="PANTHER" id="PTHR13904">
    <property type="entry name" value="PRE-MRNA SPLICING FACTOR PRP31"/>
    <property type="match status" value="1"/>
</dbReference>